<dbReference type="Proteomes" id="UP001180087">
    <property type="component" value="Chromosome"/>
</dbReference>
<keyword evidence="4" id="KW-0326">Glycosidase</keyword>
<feature type="chain" id="PRO_5046920385" evidence="2">
    <location>
        <begin position="28"/>
        <end position="587"/>
    </location>
</feature>
<accession>A0ABY9KVV2</accession>
<evidence type="ECO:0000256" key="1">
    <source>
        <dbReference type="ARBA" id="ARBA00022729"/>
    </source>
</evidence>
<reference evidence="4" key="1">
    <citation type="submission" date="2023-06" db="EMBL/GenBank/DDBJ databases">
        <title>A Treasure from Seagulls: Isolation and Description of Aciduricobacillus qingdaonensis gen. nov., sp. nov., a Rare Obligately Uric Acid-utilizing Member in the Family Bacillaceae.</title>
        <authorList>
            <person name="Liu W."/>
            <person name="Wang B."/>
        </authorList>
    </citation>
    <scope>NUCLEOTIDE SEQUENCE</scope>
    <source>
        <strain evidence="4">44XB</strain>
    </source>
</reference>
<evidence type="ECO:0000259" key="3">
    <source>
        <dbReference type="PROSITE" id="PS51272"/>
    </source>
</evidence>
<feature type="domain" description="SLH" evidence="3">
    <location>
        <begin position="410"/>
        <end position="472"/>
    </location>
</feature>
<keyword evidence="5" id="KW-1185">Reference proteome</keyword>
<dbReference type="PANTHER" id="PTHR40446:SF2">
    <property type="entry name" value="N-ACETYLGLUCOSAMINE-1-PHOSPHODIESTER ALPHA-N-ACETYLGLUCOSAMINIDASE"/>
    <property type="match status" value="1"/>
</dbReference>
<feature type="domain" description="SLH" evidence="3">
    <location>
        <begin position="473"/>
        <end position="535"/>
    </location>
</feature>
<name>A0ABY9KVV2_9BACI</name>
<gene>
    <name evidence="4" type="ORF">QR721_12380</name>
</gene>
<keyword evidence="4" id="KW-0378">Hydrolase</keyword>
<dbReference type="EMBL" id="CP129113">
    <property type="protein sequence ID" value="WLV24422.1"/>
    <property type="molecule type" value="Genomic_DNA"/>
</dbReference>
<dbReference type="Pfam" id="PF00395">
    <property type="entry name" value="SLH"/>
    <property type="match status" value="3"/>
</dbReference>
<feature type="signal peptide" evidence="2">
    <location>
        <begin position="1"/>
        <end position="27"/>
    </location>
</feature>
<evidence type="ECO:0000313" key="5">
    <source>
        <dbReference type="Proteomes" id="UP001180087"/>
    </source>
</evidence>
<dbReference type="Pfam" id="PF09992">
    <property type="entry name" value="NAGPA"/>
    <property type="match status" value="1"/>
</dbReference>
<organism evidence="4 5">
    <name type="scientific">Aciduricibacillus chroicocephali</name>
    <dbReference type="NCBI Taxonomy" id="3054939"/>
    <lineage>
        <taxon>Bacteria</taxon>
        <taxon>Bacillati</taxon>
        <taxon>Bacillota</taxon>
        <taxon>Bacilli</taxon>
        <taxon>Bacillales</taxon>
        <taxon>Bacillaceae</taxon>
        <taxon>Aciduricibacillus</taxon>
    </lineage>
</organism>
<dbReference type="InterPro" id="IPR018711">
    <property type="entry name" value="NAGPA"/>
</dbReference>
<evidence type="ECO:0000256" key="2">
    <source>
        <dbReference type="SAM" id="SignalP"/>
    </source>
</evidence>
<evidence type="ECO:0000313" key="4">
    <source>
        <dbReference type="EMBL" id="WLV24422.1"/>
    </source>
</evidence>
<sequence>MRHFTIKKRKTITAVFLSAVLLGTGLATPIQIKAESKVKTQSKLSYGVDYKNIDYTAGSTKAGVDVMEVNISDPYTAVQLGRANPLDKLATVRARATSYNQKYNQIIGAINANFFLATQGKVTRPVHLISEDNRLVYAGYVNTDKNQYVNEPIAFGINQAGKGLIDHYNLNLTYTFNGKTRKISHTNRERAENNTILYTSDFYKTNTDTNQYGTEVVLKGPENMELTLGTTLELKVDSIRKEGDTKTIPISDNYFVLSGHGTASTNLQGMKIGDTVKINVGMDQQWQGSEFMIAGGPQLVKNGNVDISMNTTSWLANAPTSRTAVGIDSTNGKVFFVTADTTYNKGLSIPELAQLMKDLGADTALNLDGGGSTTMAIRPKNSDALKVVNKLQDGFERGVSGVLMAADTEPERIFSDVSYREDLYPGIQWAKDKGAIKGYSDNTFRPYQGLSRKHGAVMFASALSLQPADPTTTSKLFTDVPATHDYAPQIGAVAQAGIFKGSNHQFNPEKILTREQMATTLVKAFGLNNDGLPKAEVNLSNVDPSHRANVQILADNGITTQTDDFRPLEAVTRGQFAVFLQKVSEIR</sequence>
<dbReference type="InterPro" id="IPR001119">
    <property type="entry name" value="SLH_dom"/>
</dbReference>
<dbReference type="GO" id="GO:0016798">
    <property type="term" value="F:hydrolase activity, acting on glycosyl bonds"/>
    <property type="evidence" value="ECO:0007669"/>
    <property type="project" value="UniProtKB-KW"/>
</dbReference>
<keyword evidence="1 2" id="KW-0732">Signal</keyword>
<protein>
    <submittedName>
        <fullName evidence="4">Phosphodiester glycosidase family protein</fullName>
    </submittedName>
</protein>
<dbReference type="PROSITE" id="PS51272">
    <property type="entry name" value="SLH"/>
    <property type="match status" value="2"/>
</dbReference>
<dbReference type="PANTHER" id="PTHR40446">
    <property type="entry name" value="N-ACETYLGLUCOSAMINE-1-PHOSPHODIESTER ALPHA-N-ACETYLGLUCOSAMINIDASE"/>
    <property type="match status" value="1"/>
</dbReference>
<dbReference type="RefSeq" id="WP_348027429.1">
    <property type="nucleotide sequence ID" value="NZ_CP129113.1"/>
</dbReference>
<proteinExistence type="predicted"/>